<dbReference type="EMBL" id="LATX01001871">
    <property type="protein sequence ID" value="KTB37008.1"/>
    <property type="molecule type" value="Genomic_DNA"/>
</dbReference>
<gene>
    <name evidence="2" type="ORF">WG66_10464</name>
</gene>
<dbReference type="Proteomes" id="UP000054988">
    <property type="component" value="Unassembled WGS sequence"/>
</dbReference>
<organism evidence="2 3">
    <name type="scientific">Moniliophthora roreri</name>
    <name type="common">Frosty pod rot fungus</name>
    <name type="synonym">Monilia roreri</name>
    <dbReference type="NCBI Taxonomy" id="221103"/>
    <lineage>
        <taxon>Eukaryota</taxon>
        <taxon>Fungi</taxon>
        <taxon>Dikarya</taxon>
        <taxon>Basidiomycota</taxon>
        <taxon>Agaricomycotina</taxon>
        <taxon>Agaricomycetes</taxon>
        <taxon>Agaricomycetidae</taxon>
        <taxon>Agaricales</taxon>
        <taxon>Marasmiineae</taxon>
        <taxon>Marasmiaceae</taxon>
        <taxon>Moniliophthora</taxon>
    </lineage>
</organism>
<sequence length="189" mass="21079">MPSVPRVKGPRNLQRLPSTSQGYARNASPEDDNKFPELARTSTSESTASTSSSSSTGSSISLTFEPCAWYEIEECECCVYDCTLRRNPHIRRQRRRKLPIKPLPKPPGSSLPTPISRMVLAVEGRSLLRIRKLPPVPPRPIIDFPTVSPTTCSTPIPHVEDYPDSPDDGEIDWEILINEIVNGRLSMLQ</sequence>
<comment type="caution">
    <text evidence="2">The sequence shown here is derived from an EMBL/GenBank/DDBJ whole genome shotgun (WGS) entry which is preliminary data.</text>
</comment>
<proteinExistence type="predicted"/>
<accession>A0A0W0FL66</accession>
<dbReference type="AlphaFoldDB" id="A0A0W0FL66"/>
<protein>
    <submittedName>
        <fullName evidence="2">Uncharacterized protein</fullName>
    </submittedName>
</protein>
<feature type="region of interest" description="Disordered" evidence="1">
    <location>
        <begin position="1"/>
        <end position="60"/>
    </location>
</feature>
<evidence type="ECO:0000256" key="1">
    <source>
        <dbReference type="SAM" id="MobiDB-lite"/>
    </source>
</evidence>
<evidence type="ECO:0000313" key="3">
    <source>
        <dbReference type="Proteomes" id="UP000054988"/>
    </source>
</evidence>
<name>A0A0W0FL66_MONRR</name>
<reference evidence="2 3" key="1">
    <citation type="submission" date="2015-12" db="EMBL/GenBank/DDBJ databases">
        <title>Draft genome sequence of Moniliophthora roreri, the causal agent of frosty pod rot of cacao.</title>
        <authorList>
            <person name="Aime M.C."/>
            <person name="Diaz-Valderrama J.R."/>
            <person name="Kijpornyongpan T."/>
            <person name="Phillips-Mora W."/>
        </authorList>
    </citation>
    <scope>NUCLEOTIDE SEQUENCE [LARGE SCALE GENOMIC DNA]</scope>
    <source>
        <strain evidence="2 3">MCA 2952</strain>
    </source>
</reference>
<evidence type="ECO:0000313" key="2">
    <source>
        <dbReference type="EMBL" id="KTB37008.1"/>
    </source>
</evidence>
<feature type="compositionally biased region" description="Low complexity" evidence="1">
    <location>
        <begin position="41"/>
        <end position="60"/>
    </location>
</feature>